<name>A0A6J4PZJ4_9BURK</name>
<gene>
    <name evidence="1" type="ORF">AVDCRST_MAG51-2211</name>
</gene>
<feature type="non-terminal residue" evidence="1">
    <location>
        <position position="41"/>
    </location>
</feature>
<reference evidence="1" key="1">
    <citation type="submission" date="2020-02" db="EMBL/GenBank/DDBJ databases">
        <authorList>
            <person name="Meier V. D."/>
        </authorList>
    </citation>
    <scope>NUCLEOTIDE SEQUENCE</scope>
    <source>
        <strain evidence="1">AVDCRST_MAG51</strain>
    </source>
</reference>
<dbReference type="AlphaFoldDB" id="A0A6J4PZJ4"/>
<protein>
    <submittedName>
        <fullName evidence="1">Uncharacterized protein</fullName>
    </submittedName>
</protein>
<sequence>CTTSACRSWPSADTGRRTRLARSASASTFTSPNLIWPTCST</sequence>
<accession>A0A6J4PZJ4</accession>
<dbReference type="EMBL" id="CADCUX010000469">
    <property type="protein sequence ID" value="CAA9424078.1"/>
    <property type="molecule type" value="Genomic_DNA"/>
</dbReference>
<evidence type="ECO:0000313" key="1">
    <source>
        <dbReference type="EMBL" id="CAA9424078.1"/>
    </source>
</evidence>
<organism evidence="1">
    <name type="scientific">uncultured Ramlibacter sp</name>
    <dbReference type="NCBI Taxonomy" id="260755"/>
    <lineage>
        <taxon>Bacteria</taxon>
        <taxon>Pseudomonadati</taxon>
        <taxon>Pseudomonadota</taxon>
        <taxon>Betaproteobacteria</taxon>
        <taxon>Burkholderiales</taxon>
        <taxon>Comamonadaceae</taxon>
        <taxon>Ramlibacter</taxon>
        <taxon>environmental samples</taxon>
    </lineage>
</organism>
<feature type="non-terminal residue" evidence="1">
    <location>
        <position position="1"/>
    </location>
</feature>
<proteinExistence type="predicted"/>